<dbReference type="Pfam" id="PF00082">
    <property type="entry name" value="Peptidase_S8"/>
    <property type="match status" value="2"/>
</dbReference>
<evidence type="ECO:0000256" key="7">
    <source>
        <dbReference type="RuleBase" id="RU003355"/>
    </source>
</evidence>
<reference evidence="10" key="1">
    <citation type="submission" date="2022-06" db="EMBL/GenBank/DDBJ databases">
        <title>Leptospira isolates from biofilms formed at urban environments.</title>
        <authorList>
            <person name="Ribeiro P.S."/>
            <person name="Sousa T."/>
            <person name="Carvalho N."/>
            <person name="Aburjaile F."/>
            <person name="Neves F."/>
            <person name="Oliveira D."/>
            <person name="Blanco L."/>
            <person name="Lima J."/>
            <person name="Costa F."/>
            <person name="Brenig B."/>
            <person name="Soares S."/>
            <person name="Ramos R."/>
            <person name="Goes-Neto A."/>
            <person name="Matiuzzi M."/>
            <person name="Azevedo V."/>
            <person name="Ristow P."/>
        </authorList>
    </citation>
    <scope>NUCLEOTIDE SEQUENCE</scope>
    <source>
        <strain evidence="10">VSF20</strain>
    </source>
</reference>
<feature type="active site" description="Charge relay system" evidence="5 6">
    <location>
        <position position="599"/>
    </location>
</feature>
<organism evidence="10 11">
    <name type="scientific">Leptospira soteropolitanensis</name>
    <dbReference type="NCBI Taxonomy" id="2950025"/>
    <lineage>
        <taxon>Bacteria</taxon>
        <taxon>Pseudomonadati</taxon>
        <taxon>Spirochaetota</taxon>
        <taxon>Spirochaetia</taxon>
        <taxon>Leptospirales</taxon>
        <taxon>Leptospiraceae</taxon>
        <taxon>Leptospira</taxon>
    </lineage>
</organism>
<evidence type="ECO:0000256" key="1">
    <source>
        <dbReference type="ARBA" id="ARBA00011073"/>
    </source>
</evidence>
<dbReference type="PROSITE" id="PS51892">
    <property type="entry name" value="SUBTILASE"/>
    <property type="match status" value="1"/>
</dbReference>
<keyword evidence="4 6" id="KW-0720">Serine protease</keyword>
<dbReference type="GO" id="GO:0004252">
    <property type="term" value="F:serine-type endopeptidase activity"/>
    <property type="evidence" value="ECO:0007669"/>
    <property type="project" value="UniProtKB-UniRule"/>
</dbReference>
<dbReference type="PANTHER" id="PTHR43399:SF4">
    <property type="entry name" value="CELL WALL-ASSOCIATED PROTEASE"/>
    <property type="match status" value="1"/>
</dbReference>
<dbReference type="InterPro" id="IPR023828">
    <property type="entry name" value="Peptidase_S8_Ser-AS"/>
</dbReference>
<keyword evidence="3 6" id="KW-0378">Hydrolase</keyword>
<dbReference type="EMBL" id="JAMQPL010000003">
    <property type="protein sequence ID" value="MCW7530486.1"/>
    <property type="molecule type" value="Genomic_DNA"/>
</dbReference>
<dbReference type="GO" id="GO:0006508">
    <property type="term" value="P:proteolysis"/>
    <property type="evidence" value="ECO:0007669"/>
    <property type="project" value="UniProtKB-KW"/>
</dbReference>
<evidence type="ECO:0000256" key="3">
    <source>
        <dbReference type="ARBA" id="ARBA00022801"/>
    </source>
</evidence>
<name>A0AAW5VLH0_9LEPT</name>
<accession>A0AAW5VLH0</accession>
<dbReference type="Gene3D" id="3.40.50.200">
    <property type="entry name" value="Peptidase S8/S53 domain"/>
    <property type="match status" value="2"/>
</dbReference>
<evidence type="ECO:0000256" key="2">
    <source>
        <dbReference type="ARBA" id="ARBA00022670"/>
    </source>
</evidence>
<dbReference type="InterPro" id="IPR036852">
    <property type="entry name" value="Peptidase_S8/S53_dom_sf"/>
</dbReference>
<evidence type="ECO:0000256" key="4">
    <source>
        <dbReference type="ARBA" id="ARBA00022825"/>
    </source>
</evidence>
<keyword evidence="2 6" id="KW-0645">Protease</keyword>
<dbReference type="InterPro" id="IPR015500">
    <property type="entry name" value="Peptidase_S8_subtilisin-rel"/>
</dbReference>
<feature type="active site" description="Charge relay system" evidence="5 6">
    <location>
        <position position="190"/>
    </location>
</feature>
<dbReference type="Pfam" id="PF22148">
    <property type="entry name" value="Fervidolysin_NPro-like"/>
    <property type="match status" value="1"/>
</dbReference>
<evidence type="ECO:0000313" key="10">
    <source>
        <dbReference type="EMBL" id="MCW7530486.1"/>
    </source>
</evidence>
<dbReference type="InterPro" id="IPR054399">
    <property type="entry name" value="Fervidolysin-like_N_prodom"/>
</dbReference>
<comment type="caution">
    <text evidence="10">The sequence shown here is derived from an EMBL/GenBank/DDBJ whole genome shotgun (WGS) entry which is preliminary data.</text>
</comment>
<evidence type="ECO:0000259" key="8">
    <source>
        <dbReference type="Pfam" id="PF00082"/>
    </source>
</evidence>
<dbReference type="InterPro" id="IPR051048">
    <property type="entry name" value="Peptidase_S8/S53_subtilisin"/>
</dbReference>
<comment type="similarity">
    <text evidence="1 6 7">Belongs to the peptidase S8 family.</text>
</comment>
<dbReference type="RefSeq" id="WP_265351859.1">
    <property type="nucleotide sequence ID" value="NZ_JAMQPL010000003.1"/>
</dbReference>
<feature type="domain" description="Fervidolysin-like N-terminal prodomain" evidence="9">
    <location>
        <begin position="50"/>
        <end position="124"/>
    </location>
</feature>
<dbReference type="InterPro" id="IPR000209">
    <property type="entry name" value="Peptidase_S8/S53_dom"/>
</dbReference>
<dbReference type="PRINTS" id="PR00723">
    <property type="entry name" value="SUBTILISIN"/>
</dbReference>
<gene>
    <name evidence="10" type="ORF">ND862_09705</name>
</gene>
<dbReference type="PROSITE" id="PS00138">
    <property type="entry name" value="SUBTILASE_SER"/>
    <property type="match status" value="1"/>
</dbReference>
<feature type="domain" description="Peptidase S8/S53" evidence="8">
    <location>
        <begin position="182"/>
        <end position="402"/>
    </location>
</feature>
<dbReference type="SUPFAM" id="SSF52743">
    <property type="entry name" value="Subtilisin-like"/>
    <property type="match status" value="1"/>
</dbReference>
<dbReference type="AlphaFoldDB" id="A0AAW5VLH0"/>
<dbReference type="InterPro" id="IPR023827">
    <property type="entry name" value="Peptidase_S8_Asp-AS"/>
</dbReference>
<sequence length="669" mass="72293">MMMKNNKHLIPKFVSLMVAVFAITNILVSEPIWESYRKSLETKLESSNPASKKRPLYIPNEIIIKFKKQIPNSELSIQTSRLGFRPGIKNERGRFVTGKIMDGESVETAVDRAKKDPNVEYAEPKYLYYKYADPTNDPGFVRLWALNNSGQAIPSPSYSPSQGTSGKDMNVLGAWDVTTNCSNIIVAVLDTGVTYTHDDLVGNMWNGANCVDHDNNAIGGGCLKHGWDYANSDNDPKDEDGHGTHVAATIGAVGNNSKGITGVCQSAKIMAVRVLGLQGGTNDAIAQGIRFAVNNGAKVINMSLGGSAFSQTMLDAIEYARINDVLIVAAAGNSNLNLDTSGNDSYPCEYDKDNILCIAAVDQNFNRATFSNYNSHSTASSRTVDFGAPGTNIYSSYGTEFTYNENSSFYFDWVRSSTSGSVWTVASCLTPSHVMLTNPNCTFPNWLINDSPASVTSLSANTNSIAYKNFTIPNGSTRVTLSHFVVNYGHRLNSSICYDFMQVFYSSSTGIPTTPLQLYDKNYGTQKTELCNDGQYIFASHPDDTLVLTNCIGGGTNCTVGYRMSTDGSGNYPGGFVTDVILSAWAPSDYAYANLNGTSMAAPNVSGVAALIRSYNGTTFTYQDVITKLIEGGVTATDISTITKYGKTINANASIKHLKQVTGVTAVLQ</sequence>
<protein>
    <submittedName>
        <fullName evidence="10">S8 family serine peptidase</fullName>
    </submittedName>
</protein>
<evidence type="ECO:0000259" key="9">
    <source>
        <dbReference type="Pfam" id="PF22148"/>
    </source>
</evidence>
<proteinExistence type="inferred from homology"/>
<feature type="active site" description="Charge relay system" evidence="5 6">
    <location>
        <position position="242"/>
    </location>
</feature>
<dbReference type="Proteomes" id="UP001208540">
    <property type="component" value="Unassembled WGS sequence"/>
</dbReference>
<evidence type="ECO:0000313" key="11">
    <source>
        <dbReference type="Proteomes" id="UP001208540"/>
    </source>
</evidence>
<evidence type="ECO:0000256" key="6">
    <source>
        <dbReference type="PROSITE-ProRule" id="PRU01240"/>
    </source>
</evidence>
<dbReference type="PROSITE" id="PS00136">
    <property type="entry name" value="SUBTILASE_ASP"/>
    <property type="match status" value="1"/>
</dbReference>
<dbReference type="PANTHER" id="PTHR43399">
    <property type="entry name" value="SUBTILISIN-RELATED"/>
    <property type="match status" value="1"/>
</dbReference>
<evidence type="ECO:0000256" key="5">
    <source>
        <dbReference type="PIRSR" id="PIRSR615500-1"/>
    </source>
</evidence>
<feature type="domain" description="Peptidase S8/S53" evidence="8">
    <location>
        <begin position="571"/>
        <end position="623"/>
    </location>
</feature>